<evidence type="ECO:0000256" key="5">
    <source>
        <dbReference type="ARBA" id="ARBA00022825"/>
    </source>
</evidence>
<evidence type="ECO:0000256" key="1">
    <source>
        <dbReference type="ARBA" id="ARBA00007039"/>
    </source>
</evidence>
<name>A0AAD0ALQ1_9FUSO</name>
<organism evidence="7 8">
    <name type="scientific">Fusobacterium pseudoperiodonticum</name>
    <dbReference type="NCBI Taxonomy" id="2663009"/>
    <lineage>
        <taxon>Bacteria</taxon>
        <taxon>Fusobacteriati</taxon>
        <taxon>Fusobacteriota</taxon>
        <taxon>Fusobacteriia</taxon>
        <taxon>Fusobacteriales</taxon>
        <taxon>Fusobacteriaceae</taxon>
        <taxon>Fusobacterium</taxon>
    </lineage>
</organism>
<dbReference type="Pfam" id="PF00574">
    <property type="entry name" value="CLP_protease"/>
    <property type="match status" value="1"/>
</dbReference>
<dbReference type="PANTHER" id="PTHR10381:SF70">
    <property type="entry name" value="ATP-DEPENDENT CLP PROTEASE PROTEOLYTIC SUBUNIT"/>
    <property type="match status" value="1"/>
</dbReference>
<dbReference type="CDD" id="cd07016">
    <property type="entry name" value="S14_ClpP_1"/>
    <property type="match status" value="1"/>
</dbReference>
<dbReference type="GO" id="GO:0004252">
    <property type="term" value="F:serine-type endopeptidase activity"/>
    <property type="evidence" value="ECO:0007669"/>
    <property type="project" value="InterPro"/>
</dbReference>
<evidence type="ECO:0000256" key="6">
    <source>
        <dbReference type="RuleBase" id="RU003567"/>
    </source>
</evidence>
<dbReference type="AlphaFoldDB" id="A0AAD0ALQ1"/>
<dbReference type="InterPro" id="IPR029045">
    <property type="entry name" value="ClpP/crotonase-like_dom_sf"/>
</dbReference>
<dbReference type="InterPro" id="IPR023562">
    <property type="entry name" value="ClpP/TepA"/>
</dbReference>
<dbReference type="SUPFAM" id="SSF52096">
    <property type="entry name" value="ClpP/crotonase"/>
    <property type="match status" value="1"/>
</dbReference>
<dbReference type="Gene3D" id="3.90.226.10">
    <property type="entry name" value="2-enoyl-CoA Hydratase, Chain A, domain 1"/>
    <property type="match status" value="1"/>
</dbReference>
<comment type="similarity">
    <text evidence="1 6">Belongs to the peptidase S14 family.</text>
</comment>
<reference evidence="7 8" key="1">
    <citation type="submission" date="2017-11" db="EMBL/GenBank/DDBJ databases">
        <title>Genome sequencing of Fusobacterium periodonticum KCOM 1263.</title>
        <authorList>
            <person name="Kook J.-K."/>
            <person name="Park S.-N."/>
            <person name="Lim Y.K."/>
        </authorList>
    </citation>
    <scope>NUCLEOTIDE SEQUENCE [LARGE SCALE GENOMIC DNA]</scope>
    <source>
        <strain evidence="7 8">KCOM 1263</strain>
    </source>
</reference>
<dbReference type="Proteomes" id="UP000228552">
    <property type="component" value="Chromosome"/>
</dbReference>
<keyword evidence="4" id="KW-0378">Hydrolase</keyword>
<dbReference type="GO" id="GO:0009368">
    <property type="term" value="C:endopeptidase Clp complex"/>
    <property type="evidence" value="ECO:0007669"/>
    <property type="project" value="TreeGrafter"/>
</dbReference>
<dbReference type="NCBIfam" id="NF045542">
    <property type="entry name" value="Clp_rel_HeadMat"/>
    <property type="match status" value="1"/>
</dbReference>
<dbReference type="PRINTS" id="PR00127">
    <property type="entry name" value="CLPPROTEASEP"/>
</dbReference>
<protein>
    <recommendedName>
        <fullName evidence="6">ATP-dependent Clp protease proteolytic subunit</fullName>
    </recommendedName>
</protein>
<sequence>MERNLKNNFFEIKNLSENTAEICIYGTITKWAWEEYGEISSANFAKELQKLKNISHINLRVNSPGGDVFEASAIYNLLKDYAKVNNVEITGYIDGLAASAASFLVLCASKVVMGTGALYMIHNPLSSAYGNVEKLKKQIELLDTVKEAILDIYCSKSKLSREEISEKMNSEKWYRATEALEAGFVDEIVENDNSLENIKNISNELHIENFINQDLLKEKLKEIENIKNIGGITMPKSVKELLNEYPDLMNDYRNQIINEIGENQINKIEAAIKAERERIQILDGIPTLNDSQKEIINKAKFEEPRDPKDIMAEFFMSNANKANQEIQTSKTDISNAGLDKIPPSNTDLGDSSVENEIYEAALNIYNDENK</sequence>
<keyword evidence="8" id="KW-1185">Reference proteome</keyword>
<dbReference type="GO" id="GO:0051117">
    <property type="term" value="F:ATPase binding"/>
    <property type="evidence" value="ECO:0007669"/>
    <property type="project" value="TreeGrafter"/>
</dbReference>
<gene>
    <name evidence="7" type="ORF">CTM74_08080</name>
</gene>
<dbReference type="EMBL" id="CP024700">
    <property type="protein sequence ID" value="ATV61785.1"/>
    <property type="molecule type" value="Genomic_DNA"/>
</dbReference>
<keyword evidence="5" id="KW-0720">Serine protease</keyword>
<dbReference type="RefSeq" id="WP_099987724.1">
    <property type="nucleotide sequence ID" value="NZ_CP024700.1"/>
</dbReference>
<dbReference type="PANTHER" id="PTHR10381">
    <property type="entry name" value="ATP-DEPENDENT CLP PROTEASE PROTEOLYTIC SUBUNIT"/>
    <property type="match status" value="1"/>
</dbReference>
<keyword evidence="2" id="KW-0963">Cytoplasm</keyword>
<keyword evidence="3 7" id="KW-0645">Protease</keyword>
<dbReference type="GO" id="GO:0004176">
    <property type="term" value="F:ATP-dependent peptidase activity"/>
    <property type="evidence" value="ECO:0007669"/>
    <property type="project" value="InterPro"/>
</dbReference>
<evidence type="ECO:0000256" key="4">
    <source>
        <dbReference type="ARBA" id="ARBA00022801"/>
    </source>
</evidence>
<proteinExistence type="inferred from homology"/>
<evidence type="ECO:0000256" key="3">
    <source>
        <dbReference type="ARBA" id="ARBA00022670"/>
    </source>
</evidence>
<accession>A0AAD0ALQ1</accession>
<evidence type="ECO:0000313" key="7">
    <source>
        <dbReference type="EMBL" id="ATV61785.1"/>
    </source>
</evidence>
<evidence type="ECO:0000313" key="8">
    <source>
        <dbReference type="Proteomes" id="UP000228552"/>
    </source>
</evidence>
<dbReference type="GO" id="GO:0006515">
    <property type="term" value="P:protein quality control for misfolded or incompletely synthesized proteins"/>
    <property type="evidence" value="ECO:0007669"/>
    <property type="project" value="TreeGrafter"/>
</dbReference>
<evidence type="ECO:0000256" key="2">
    <source>
        <dbReference type="ARBA" id="ARBA00022490"/>
    </source>
</evidence>
<dbReference type="InterPro" id="IPR001907">
    <property type="entry name" value="ClpP"/>
</dbReference>